<dbReference type="Proteomes" id="UP000277928">
    <property type="component" value="Unassembled WGS sequence"/>
</dbReference>
<protein>
    <submittedName>
        <fullName evidence="1">Uncharacterized protein</fullName>
    </submittedName>
</protein>
<keyword evidence="2" id="KW-1185">Reference proteome</keyword>
<dbReference type="AlphaFoldDB" id="A0A3P6TZB4"/>
<proteinExistence type="predicted"/>
<sequence>MNWKERSFIPILYCNTYSLHQLSDNSVICVTLSGTVHWMDGTEPTDLVVLFNENLDKNENMEIVASDCIKQSGADGVTILVTCWVIFDQFWMPKRYFAAMFKATADYKFVLSYKQELDNIPSYTRITVEAAVANNRQCWLIFTASRAARLFVLQPLSLLVEEIDSVGDIYPGLDLGDLPGSAI</sequence>
<feature type="non-terminal residue" evidence="1">
    <location>
        <position position="183"/>
    </location>
</feature>
<reference evidence="1 2" key="1">
    <citation type="submission" date="2018-08" db="EMBL/GenBank/DDBJ databases">
        <authorList>
            <person name="Laetsch R D."/>
            <person name="Stevens L."/>
            <person name="Kumar S."/>
            <person name="Blaxter L. M."/>
        </authorList>
    </citation>
    <scope>NUCLEOTIDE SEQUENCE [LARGE SCALE GENOMIC DNA]</scope>
</reference>
<name>A0A3P6TZB4_LITSI</name>
<dbReference type="OrthoDB" id="10267127at2759"/>
<gene>
    <name evidence="1" type="ORF">NLS_LOCUS8522</name>
</gene>
<accession>A0A3P6TZB4</accession>
<organism evidence="1 2">
    <name type="scientific">Litomosoides sigmodontis</name>
    <name type="common">Filarial nematode worm</name>
    <dbReference type="NCBI Taxonomy" id="42156"/>
    <lineage>
        <taxon>Eukaryota</taxon>
        <taxon>Metazoa</taxon>
        <taxon>Ecdysozoa</taxon>
        <taxon>Nematoda</taxon>
        <taxon>Chromadorea</taxon>
        <taxon>Rhabditida</taxon>
        <taxon>Spirurina</taxon>
        <taxon>Spiruromorpha</taxon>
        <taxon>Filarioidea</taxon>
        <taxon>Onchocercidae</taxon>
        <taxon>Litomosoides</taxon>
    </lineage>
</organism>
<dbReference type="EMBL" id="UYRX01001096">
    <property type="protein sequence ID" value="VDK88153.1"/>
    <property type="molecule type" value="Genomic_DNA"/>
</dbReference>
<dbReference type="STRING" id="42156.A0A3P6TZB4"/>
<evidence type="ECO:0000313" key="2">
    <source>
        <dbReference type="Proteomes" id="UP000277928"/>
    </source>
</evidence>
<feature type="non-terminal residue" evidence="1">
    <location>
        <position position="1"/>
    </location>
</feature>
<evidence type="ECO:0000313" key="1">
    <source>
        <dbReference type="EMBL" id="VDK88153.1"/>
    </source>
</evidence>